<accession>A0ABT8E8E7</accession>
<dbReference type="NCBIfam" id="NF038039">
    <property type="entry name" value="WGxxGxxG-CTERM"/>
    <property type="match status" value="1"/>
</dbReference>
<reference evidence="3" key="1">
    <citation type="submission" date="2023-06" db="EMBL/GenBank/DDBJ databases">
        <title>Draft Genome Sequences of Representative Paenibacillus Polymyxa, Bacillus cereus, Fictibacillus sp., and Brevibacillus agri Strains Isolated from Amazonian Dark Earth.</title>
        <authorList>
            <person name="Pellegrinetti T.A."/>
            <person name="Cunha I.C.M."/>
            <person name="Chaves M.G."/>
            <person name="Freitas A.S."/>
            <person name="Silva A.V.R."/>
            <person name="Tsai S.M."/>
            <person name="Mendes L.W."/>
        </authorList>
    </citation>
    <scope>NUCLEOTIDE SEQUENCE</scope>
    <source>
        <strain evidence="3">CENA-BCM004</strain>
    </source>
</reference>
<proteinExistence type="predicted"/>
<organism evidence="3 4">
    <name type="scientific">Fictibacillus terranigra</name>
    <dbReference type="NCBI Taxonomy" id="3058424"/>
    <lineage>
        <taxon>Bacteria</taxon>
        <taxon>Bacillati</taxon>
        <taxon>Bacillota</taxon>
        <taxon>Bacilli</taxon>
        <taxon>Bacillales</taxon>
        <taxon>Fictibacillaceae</taxon>
        <taxon>Fictibacillus</taxon>
    </lineage>
</organism>
<comment type="caution">
    <text evidence="3">The sequence shown here is derived from an EMBL/GenBank/DDBJ whole genome shotgun (WGS) entry which is preliminary data.</text>
</comment>
<protein>
    <submittedName>
        <fullName evidence="3">WGxxGxxG family protein</fullName>
    </submittedName>
</protein>
<evidence type="ECO:0000256" key="1">
    <source>
        <dbReference type="SAM" id="MobiDB-lite"/>
    </source>
</evidence>
<feature type="compositionally biased region" description="Polar residues" evidence="1">
    <location>
        <begin position="35"/>
        <end position="59"/>
    </location>
</feature>
<feature type="region of interest" description="Disordered" evidence="1">
    <location>
        <begin position="24"/>
        <end position="62"/>
    </location>
</feature>
<sequence>MNKITAFVCAMAISIFTFSMPASAERGTDRMDRGTNMTNDITNDNYNDRTPATRNVTTANDNNDNDSNWEWIGLLGLAGLLGLRRRDREESTR</sequence>
<dbReference type="Proteomes" id="UP001168694">
    <property type="component" value="Unassembled WGS sequence"/>
</dbReference>
<dbReference type="NCBIfam" id="NF041742">
    <property type="entry name" value="WGxxGxxG_fam"/>
    <property type="match status" value="1"/>
</dbReference>
<evidence type="ECO:0000313" key="4">
    <source>
        <dbReference type="Proteomes" id="UP001168694"/>
    </source>
</evidence>
<feature type="chain" id="PRO_5045133701" evidence="2">
    <location>
        <begin position="25"/>
        <end position="93"/>
    </location>
</feature>
<keyword evidence="4" id="KW-1185">Reference proteome</keyword>
<name>A0ABT8E8E7_9BACL</name>
<evidence type="ECO:0000256" key="2">
    <source>
        <dbReference type="SAM" id="SignalP"/>
    </source>
</evidence>
<gene>
    <name evidence="3" type="ORF">QYF49_14240</name>
</gene>
<evidence type="ECO:0000313" key="3">
    <source>
        <dbReference type="EMBL" id="MDN4074159.1"/>
    </source>
</evidence>
<feature type="signal peptide" evidence="2">
    <location>
        <begin position="1"/>
        <end position="24"/>
    </location>
</feature>
<keyword evidence="2" id="KW-0732">Signal</keyword>
<dbReference type="EMBL" id="JAUHLN010000002">
    <property type="protein sequence ID" value="MDN4074159.1"/>
    <property type="molecule type" value="Genomic_DNA"/>
</dbReference>